<evidence type="ECO:0000313" key="2">
    <source>
        <dbReference type="Proteomes" id="UP000237000"/>
    </source>
</evidence>
<dbReference type="Proteomes" id="UP000237000">
    <property type="component" value="Unassembled WGS sequence"/>
</dbReference>
<name>A0A2P5EL69_TREOI</name>
<keyword evidence="2" id="KW-1185">Reference proteome</keyword>
<dbReference type="AlphaFoldDB" id="A0A2P5EL69"/>
<dbReference type="OrthoDB" id="10395542at2759"/>
<sequence length="98" mass="10735">MTDVGRRWVVPGSCSDRLSSITGPIVGVVVHYVVSFARNSMDVNMFMVLTTIHDKDGLKSLRVTPSNGVWLLSCGDFRVCVLFYLGLIRVCGIGTVIE</sequence>
<gene>
    <name evidence="1" type="ORF">TorRG33x02_178630</name>
</gene>
<protein>
    <submittedName>
        <fullName evidence="1">Uncharacterized protein</fullName>
    </submittedName>
</protein>
<reference evidence="2" key="1">
    <citation type="submission" date="2016-06" db="EMBL/GenBank/DDBJ databases">
        <title>Parallel loss of symbiosis genes in relatives of nitrogen-fixing non-legume Parasponia.</title>
        <authorList>
            <person name="Van Velzen R."/>
            <person name="Holmer R."/>
            <person name="Bu F."/>
            <person name="Rutten L."/>
            <person name="Van Zeijl A."/>
            <person name="Liu W."/>
            <person name="Santuari L."/>
            <person name="Cao Q."/>
            <person name="Sharma T."/>
            <person name="Shen D."/>
            <person name="Roswanjaya Y."/>
            <person name="Wardhani T."/>
            <person name="Kalhor M.S."/>
            <person name="Jansen J."/>
            <person name="Van den Hoogen J."/>
            <person name="Gungor B."/>
            <person name="Hartog M."/>
            <person name="Hontelez J."/>
            <person name="Verver J."/>
            <person name="Yang W.-C."/>
            <person name="Schijlen E."/>
            <person name="Repin R."/>
            <person name="Schilthuizen M."/>
            <person name="Schranz E."/>
            <person name="Heidstra R."/>
            <person name="Miyata K."/>
            <person name="Fedorova E."/>
            <person name="Kohlen W."/>
            <person name="Bisseling T."/>
            <person name="Smit S."/>
            <person name="Geurts R."/>
        </authorList>
    </citation>
    <scope>NUCLEOTIDE SEQUENCE [LARGE SCALE GENOMIC DNA]</scope>
    <source>
        <strain evidence="2">cv. RG33-2</strain>
    </source>
</reference>
<accession>A0A2P5EL69</accession>
<evidence type="ECO:0000313" key="1">
    <source>
        <dbReference type="EMBL" id="PON86297.1"/>
    </source>
</evidence>
<comment type="caution">
    <text evidence="1">The sequence shown here is derived from an EMBL/GenBank/DDBJ whole genome shotgun (WGS) entry which is preliminary data.</text>
</comment>
<proteinExistence type="predicted"/>
<dbReference type="InParanoid" id="A0A2P5EL69"/>
<organism evidence="1 2">
    <name type="scientific">Trema orientale</name>
    <name type="common">Charcoal tree</name>
    <name type="synonym">Celtis orientalis</name>
    <dbReference type="NCBI Taxonomy" id="63057"/>
    <lineage>
        <taxon>Eukaryota</taxon>
        <taxon>Viridiplantae</taxon>
        <taxon>Streptophyta</taxon>
        <taxon>Embryophyta</taxon>
        <taxon>Tracheophyta</taxon>
        <taxon>Spermatophyta</taxon>
        <taxon>Magnoliopsida</taxon>
        <taxon>eudicotyledons</taxon>
        <taxon>Gunneridae</taxon>
        <taxon>Pentapetalae</taxon>
        <taxon>rosids</taxon>
        <taxon>fabids</taxon>
        <taxon>Rosales</taxon>
        <taxon>Cannabaceae</taxon>
        <taxon>Trema</taxon>
    </lineage>
</organism>
<dbReference type="EMBL" id="JXTC01000134">
    <property type="protein sequence ID" value="PON86297.1"/>
    <property type="molecule type" value="Genomic_DNA"/>
</dbReference>